<sequence length="217" mass="24354">MARRGSDRADNDSFTWKSTRTGEKKPQWTTLLIIDSQAVKNTCNASVQSKGFCHYKCTNGIKRHLAVDTLGLPFFTHCTQANVSDDNGLIELLSQNLDYFRAKPVNIPKITILLDHGYHPDKITSALQALYPRILTKYQIDCGAQVIQIFDSWAGCLTPQDYETFALPYQQQVVRQVKATYPHIPLALCVHNSAAILHLMPRSGVDIIHVDWTAVAN</sequence>
<dbReference type="PANTHER" id="PTHR21091">
    <property type="entry name" value="METHYLTETRAHYDROFOLATE:HOMOCYSTEINE METHYLTRANSFERASE RELATED"/>
    <property type="match status" value="1"/>
</dbReference>
<dbReference type="InterPro" id="IPR002559">
    <property type="entry name" value="Transposase_11"/>
</dbReference>
<dbReference type="GO" id="GO:0006779">
    <property type="term" value="P:porphyrin-containing compound biosynthetic process"/>
    <property type="evidence" value="ECO:0007669"/>
    <property type="project" value="InterPro"/>
</dbReference>
<feature type="domain" description="Uroporphyrinogen decarboxylase (URO-D)" evidence="2">
    <location>
        <begin position="136"/>
        <end position="214"/>
    </location>
</feature>
<dbReference type="GO" id="GO:0006313">
    <property type="term" value="P:DNA transposition"/>
    <property type="evidence" value="ECO:0007669"/>
    <property type="project" value="InterPro"/>
</dbReference>
<evidence type="ECO:0000313" key="5">
    <source>
        <dbReference type="Proteomes" id="UP000004344"/>
    </source>
</evidence>
<comment type="caution">
    <text evidence="4">The sequence shown here is derived from an EMBL/GenBank/DDBJ whole genome shotgun (WGS) entry which is preliminary data.</text>
</comment>
<dbReference type="SUPFAM" id="SSF51726">
    <property type="entry name" value="UROD/MetE-like"/>
    <property type="match status" value="1"/>
</dbReference>
<protein>
    <submittedName>
        <fullName evidence="4">Uroporphyrinogen decarboxylase (URO-D)</fullName>
    </submittedName>
</protein>
<feature type="compositionally biased region" description="Basic and acidic residues" evidence="1">
    <location>
        <begin position="1"/>
        <end position="11"/>
    </location>
</feature>
<evidence type="ECO:0000259" key="2">
    <source>
        <dbReference type="Pfam" id="PF01208"/>
    </source>
</evidence>
<dbReference type="AlphaFoldDB" id="G6FY77"/>
<dbReference type="InterPro" id="IPR000257">
    <property type="entry name" value="Uroporphyrinogen_deCOase"/>
</dbReference>
<dbReference type="GO" id="GO:0004853">
    <property type="term" value="F:uroporphyrinogen decarboxylase activity"/>
    <property type="evidence" value="ECO:0007669"/>
    <property type="project" value="InterPro"/>
</dbReference>
<dbReference type="EMBL" id="AGIZ01000013">
    <property type="protein sequence ID" value="EHC09654.1"/>
    <property type="molecule type" value="Genomic_DNA"/>
</dbReference>
<accession>G6FY77</accession>
<dbReference type="InterPro" id="IPR038071">
    <property type="entry name" value="UROD/MetE-like_sf"/>
</dbReference>
<dbReference type="GO" id="GO:0004803">
    <property type="term" value="F:transposase activity"/>
    <property type="evidence" value="ECO:0007669"/>
    <property type="project" value="InterPro"/>
</dbReference>
<dbReference type="Pfam" id="PF01208">
    <property type="entry name" value="URO-D"/>
    <property type="match status" value="1"/>
</dbReference>
<dbReference type="PATRIC" id="fig|741277.3.peg.3280"/>
<feature type="region of interest" description="Disordered" evidence="1">
    <location>
        <begin position="1"/>
        <end position="21"/>
    </location>
</feature>
<keyword evidence="5" id="KW-1185">Reference proteome</keyword>
<evidence type="ECO:0000313" key="4">
    <source>
        <dbReference type="EMBL" id="EHC09654.1"/>
    </source>
</evidence>
<gene>
    <name evidence="4" type="ORF">FJSC11DRAFT_3826</name>
</gene>
<dbReference type="Pfam" id="PF01609">
    <property type="entry name" value="DDE_Tnp_1"/>
    <property type="match status" value="1"/>
</dbReference>
<dbReference type="Proteomes" id="UP000004344">
    <property type="component" value="Unassembled WGS sequence"/>
</dbReference>
<evidence type="ECO:0000256" key="1">
    <source>
        <dbReference type="SAM" id="MobiDB-lite"/>
    </source>
</evidence>
<evidence type="ECO:0000259" key="3">
    <source>
        <dbReference type="Pfam" id="PF01609"/>
    </source>
</evidence>
<dbReference type="GO" id="GO:0003677">
    <property type="term" value="F:DNA binding"/>
    <property type="evidence" value="ECO:0007669"/>
    <property type="project" value="InterPro"/>
</dbReference>
<dbReference type="Gene3D" id="3.20.20.210">
    <property type="match status" value="1"/>
</dbReference>
<dbReference type="PANTHER" id="PTHR21091:SF169">
    <property type="entry name" value="UROPORPHYRINOGEN DECARBOXYLASE"/>
    <property type="match status" value="1"/>
</dbReference>
<reference evidence="4 5" key="1">
    <citation type="submission" date="2011-09" db="EMBL/GenBank/DDBJ databases">
        <title>The draft genome of Fischerella sp. JSC-11.</title>
        <authorList>
            <consortium name="US DOE Joint Genome Institute (JGI-PGF)"/>
            <person name="Lucas S."/>
            <person name="Han J."/>
            <person name="Lapidus A."/>
            <person name="Cheng J.-F."/>
            <person name="Goodwin L."/>
            <person name="Pitluck S."/>
            <person name="Peters L."/>
            <person name="Land M.L."/>
            <person name="Hauser L."/>
            <person name="Sarkisova S."/>
            <person name="Bryant D.A."/>
            <person name="Brown I."/>
            <person name="Woyke T.J."/>
        </authorList>
    </citation>
    <scope>NUCLEOTIDE SEQUENCE [LARGE SCALE GENOMIC DNA]</scope>
    <source>
        <strain evidence="4 5">JSC-11</strain>
    </source>
</reference>
<feature type="domain" description="Transposase IS4-like" evidence="3">
    <location>
        <begin position="30"/>
        <end position="123"/>
    </location>
</feature>
<proteinExistence type="predicted"/>
<name>G6FY77_9CYAN</name>
<organism evidence="4 5">
    <name type="scientific">Fischerella thermalis JSC-11</name>
    <dbReference type="NCBI Taxonomy" id="741277"/>
    <lineage>
        <taxon>Bacteria</taxon>
        <taxon>Bacillati</taxon>
        <taxon>Cyanobacteriota</taxon>
        <taxon>Cyanophyceae</taxon>
        <taxon>Nostocales</taxon>
        <taxon>Hapalosiphonaceae</taxon>
        <taxon>Fischerella</taxon>
    </lineage>
</organism>